<dbReference type="PANTHER" id="PTHR24421:SF10">
    <property type="entry name" value="NITRATE_NITRITE SENSOR PROTEIN NARQ"/>
    <property type="match status" value="1"/>
</dbReference>
<keyword evidence="9" id="KW-0812">Transmembrane</keyword>
<keyword evidence="8" id="KW-0902">Two-component regulatory system</keyword>
<organism evidence="11 12">
    <name type="scientific">Lysinibacillus halotolerans</name>
    <dbReference type="NCBI Taxonomy" id="1368476"/>
    <lineage>
        <taxon>Bacteria</taxon>
        <taxon>Bacillati</taxon>
        <taxon>Bacillota</taxon>
        <taxon>Bacilli</taxon>
        <taxon>Bacillales</taxon>
        <taxon>Bacillaceae</taxon>
        <taxon>Lysinibacillus</taxon>
    </lineage>
</organism>
<dbReference type="EMBL" id="RHLQ01000017">
    <property type="protein sequence ID" value="RNC99245.1"/>
    <property type="molecule type" value="Genomic_DNA"/>
</dbReference>
<evidence type="ECO:0000256" key="3">
    <source>
        <dbReference type="ARBA" id="ARBA00022553"/>
    </source>
</evidence>
<dbReference type="SUPFAM" id="SSF55874">
    <property type="entry name" value="ATPase domain of HSP90 chaperone/DNA topoisomerase II/histidine kinase"/>
    <property type="match status" value="1"/>
</dbReference>
<keyword evidence="5" id="KW-0547">Nucleotide-binding</keyword>
<comment type="caution">
    <text evidence="11">The sequence shown here is derived from an EMBL/GenBank/DDBJ whole genome shotgun (WGS) entry which is preliminary data.</text>
</comment>
<dbReference type="InterPro" id="IPR036890">
    <property type="entry name" value="HATPase_C_sf"/>
</dbReference>
<dbReference type="AlphaFoldDB" id="A0A3M8H9Y6"/>
<proteinExistence type="predicted"/>
<gene>
    <name evidence="11" type="ORF">EC501_08750</name>
</gene>
<dbReference type="InterPro" id="IPR011712">
    <property type="entry name" value="Sig_transdc_His_kin_sub3_dim/P"/>
</dbReference>
<dbReference type="GO" id="GO:0016020">
    <property type="term" value="C:membrane"/>
    <property type="evidence" value="ECO:0007669"/>
    <property type="project" value="InterPro"/>
</dbReference>
<evidence type="ECO:0000256" key="1">
    <source>
        <dbReference type="ARBA" id="ARBA00000085"/>
    </source>
</evidence>
<dbReference type="CDD" id="cd16917">
    <property type="entry name" value="HATPase_UhpB-NarQ-NarX-like"/>
    <property type="match status" value="1"/>
</dbReference>
<evidence type="ECO:0000256" key="7">
    <source>
        <dbReference type="ARBA" id="ARBA00022840"/>
    </source>
</evidence>
<feature type="transmembrane region" description="Helical" evidence="9">
    <location>
        <begin position="32"/>
        <end position="51"/>
    </location>
</feature>
<keyword evidence="12" id="KW-1185">Reference proteome</keyword>
<protein>
    <recommendedName>
        <fullName evidence="2">histidine kinase</fullName>
        <ecNumber evidence="2">2.7.13.3</ecNumber>
    </recommendedName>
</protein>
<feature type="transmembrane region" description="Helical" evidence="9">
    <location>
        <begin position="6"/>
        <end position="25"/>
    </location>
</feature>
<evidence type="ECO:0000256" key="8">
    <source>
        <dbReference type="ARBA" id="ARBA00023012"/>
    </source>
</evidence>
<keyword evidence="3" id="KW-0597">Phosphoprotein</keyword>
<keyword evidence="7" id="KW-0067">ATP-binding</keyword>
<feature type="domain" description="Signal transduction histidine kinase subgroup 3 dimerisation and phosphoacceptor" evidence="10">
    <location>
        <begin position="176"/>
        <end position="233"/>
    </location>
</feature>
<accession>A0A3M8H9Y6</accession>
<dbReference type="Proteomes" id="UP000279909">
    <property type="component" value="Unassembled WGS sequence"/>
</dbReference>
<evidence type="ECO:0000313" key="11">
    <source>
        <dbReference type="EMBL" id="RNC99245.1"/>
    </source>
</evidence>
<dbReference type="Pfam" id="PF07730">
    <property type="entry name" value="HisKA_3"/>
    <property type="match status" value="1"/>
</dbReference>
<keyword evidence="4" id="KW-0808">Transferase</keyword>
<keyword evidence="6 11" id="KW-0418">Kinase</keyword>
<dbReference type="EC" id="2.7.13.3" evidence="2"/>
<feature type="transmembrane region" description="Helical" evidence="9">
    <location>
        <begin position="57"/>
        <end position="86"/>
    </location>
</feature>
<name>A0A3M8H9Y6_9BACI</name>
<dbReference type="Gene3D" id="1.20.5.1930">
    <property type="match status" value="1"/>
</dbReference>
<keyword evidence="9" id="KW-1133">Transmembrane helix</keyword>
<dbReference type="GO" id="GO:0000155">
    <property type="term" value="F:phosphorelay sensor kinase activity"/>
    <property type="evidence" value="ECO:0007669"/>
    <property type="project" value="InterPro"/>
</dbReference>
<keyword evidence="9" id="KW-0472">Membrane</keyword>
<evidence type="ECO:0000256" key="5">
    <source>
        <dbReference type="ARBA" id="ARBA00022741"/>
    </source>
</evidence>
<feature type="transmembrane region" description="Helical" evidence="9">
    <location>
        <begin position="98"/>
        <end position="118"/>
    </location>
</feature>
<dbReference type="GO" id="GO:0005524">
    <property type="term" value="F:ATP binding"/>
    <property type="evidence" value="ECO:0007669"/>
    <property type="project" value="UniProtKB-KW"/>
</dbReference>
<dbReference type="InterPro" id="IPR050482">
    <property type="entry name" value="Sensor_HK_TwoCompSys"/>
</dbReference>
<comment type="catalytic activity">
    <reaction evidence="1">
        <text>ATP + protein L-histidine = ADP + protein N-phospho-L-histidine.</text>
        <dbReference type="EC" id="2.7.13.3"/>
    </reaction>
</comment>
<evidence type="ECO:0000256" key="2">
    <source>
        <dbReference type="ARBA" id="ARBA00012438"/>
    </source>
</evidence>
<evidence type="ECO:0000256" key="9">
    <source>
        <dbReference type="SAM" id="Phobius"/>
    </source>
</evidence>
<evidence type="ECO:0000259" key="10">
    <source>
        <dbReference type="Pfam" id="PF07730"/>
    </source>
</evidence>
<reference evidence="11 12" key="1">
    <citation type="journal article" date="2014" name="Int. J. Syst. Evol. Microbiol.">
        <title>Lysinibacillus halotolerans sp. nov., isolated from saline-alkaline soil.</title>
        <authorList>
            <person name="Kong D."/>
            <person name="Wang Y."/>
            <person name="Zhao B."/>
            <person name="Li Y."/>
            <person name="Song J."/>
            <person name="Zhai Y."/>
            <person name="Zhang C."/>
            <person name="Wang H."/>
            <person name="Chen X."/>
            <person name="Zhao B."/>
            <person name="Ruan Z."/>
        </authorList>
    </citation>
    <scope>NUCLEOTIDE SEQUENCE [LARGE SCALE GENOMIC DNA]</scope>
    <source>
        <strain evidence="11 12">MCCC 1A12703</strain>
    </source>
</reference>
<dbReference type="PANTHER" id="PTHR24421">
    <property type="entry name" value="NITRATE/NITRITE SENSOR PROTEIN NARX-RELATED"/>
    <property type="match status" value="1"/>
</dbReference>
<dbReference type="GO" id="GO:0046983">
    <property type="term" value="F:protein dimerization activity"/>
    <property type="evidence" value="ECO:0007669"/>
    <property type="project" value="InterPro"/>
</dbReference>
<evidence type="ECO:0000313" key="12">
    <source>
        <dbReference type="Proteomes" id="UP000279909"/>
    </source>
</evidence>
<evidence type="ECO:0000256" key="6">
    <source>
        <dbReference type="ARBA" id="ARBA00022777"/>
    </source>
</evidence>
<sequence length="376" mass="43610">MMMKVLIFRICCLSVTIGTMLVHIIQKTNSSITTTLFIMSGILCFYFLLPLTKKPFYSYLAILLLITLYSFASIQLVYVLPLFAFIMVEATLQLKDRTFYLLFSLSIGVIATFTLLHYIPFYDMLLMISIILCCFMLNHYVKEVGRKEKVFEQLLTQYRQLKRMSVEQEQFVRAEERTKIARDIHDSVGHKLTSLLMQLEMMSIQNSTDSIQEAKQLARDSLEETRFAVRQLKSFETSGIQSVIQLIRKLEMESRIYIRFTLEKGVLSLPISNQQSVVLYRVLQECLTNAMKHSSSKEVEVILKVNSLQHIQFEVKNKFISSLPFMKGFGLINMEERLKEIGGELRMVRTDEHFIVSGSFPFNLSKEEVKLEEKGV</sequence>
<dbReference type="Gene3D" id="3.30.565.10">
    <property type="entry name" value="Histidine kinase-like ATPase, C-terminal domain"/>
    <property type="match status" value="1"/>
</dbReference>
<evidence type="ECO:0000256" key="4">
    <source>
        <dbReference type="ARBA" id="ARBA00022679"/>
    </source>
</evidence>